<dbReference type="CDD" id="cd02503">
    <property type="entry name" value="MobA"/>
    <property type="match status" value="1"/>
</dbReference>
<comment type="caution">
    <text evidence="8">Lacks conserved residue(s) required for the propagation of feature annotation.</text>
</comment>
<protein>
    <recommendedName>
        <fullName evidence="8">Probable molybdenum cofactor guanylyltransferase</fullName>
        <shortName evidence="8">MoCo guanylyltransferase</shortName>
        <ecNumber evidence="8">2.7.7.77</ecNumber>
    </recommendedName>
    <alternativeName>
        <fullName evidence="8">GTP:molybdopterin guanylyltransferase</fullName>
    </alternativeName>
    <alternativeName>
        <fullName evidence="8">Mo-MPT guanylyltransferase</fullName>
    </alternativeName>
    <alternativeName>
        <fullName evidence="8">Molybdopterin guanylyltransferase</fullName>
    </alternativeName>
    <alternativeName>
        <fullName evidence="8">Molybdopterin-guanine dinucleotide synthase</fullName>
        <shortName evidence="8">MGD synthase</shortName>
    </alternativeName>
</protein>
<dbReference type="SUPFAM" id="SSF53448">
    <property type="entry name" value="Nucleotide-diphospho-sugar transferases"/>
    <property type="match status" value="1"/>
</dbReference>
<dbReference type="InterPro" id="IPR013482">
    <property type="entry name" value="Molybde_CF_guanTrfase"/>
</dbReference>
<dbReference type="PANTHER" id="PTHR19136:SF81">
    <property type="entry name" value="MOLYBDENUM COFACTOR GUANYLYLTRANSFERASE"/>
    <property type="match status" value="1"/>
</dbReference>
<keyword evidence="5 8" id="KW-0460">Magnesium</keyword>
<comment type="domain">
    <text evidence="8">The N-terminal domain determines nucleotide recognition and specific binding, while the C-terminal domain determines the specific binding to the target protein.</text>
</comment>
<dbReference type="GO" id="GO:0046872">
    <property type="term" value="F:metal ion binding"/>
    <property type="evidence" value="ECO:0007669"/>
    <property type="project" value="UniProtKB-KW"/>
</dbReference>
<dbReference type="GO" id="GO:0005737">
    <property type="term" value="C:cytoplasm"/>
    <property type="evidence" value="ECO:0007669"/>
    <property type="project" value="UniProtKB-SubCell"/>
</dbReference>
<dbReference type="EMBL" id="CP043875">
    <property type="protein sequence ID" value="WOF15692.1"/>
    <property type="molecule type" value="Genomic_DNA"/>
</dbReference>
<dbReference type="GO" id="GO:0005525">
    <property type="term" value="F:GTP binding"/>
    <property type="evidence" value="ECO:0007669"/>
    <property type="project" value="UniProtKB-UniRule"/>
</dbReference>
<comment type="cofactor">
    <cofactor evidence="8">
        <name>Mg(2+)</name>
        <dbReference type="ChEBI" id="CHEBI:18420"/>
    </cofactor>
</comment>
<keyword evidence="7 8" id="KW-0501">Molybdenum cofactor biosynthesis</keyword>
<feature type="binding site" evidence="8">
    <location>
        <position position="20"/>
    </location>
    <ligand>
        <name>GTP</name>
        <dbReference type="ChEBI" id="CHEBI:37565"/>
    </ligand>
</feature>
<comment type="catalytic activity">
    <reaction evidence="8">
        <text>Mo-molybdopterin + GTP + H(+) = Mo-molybdopterin guanine dinucleotide + diphosphate</text>
        <dbReference type="Rhea" id="RHEA:34243"/>
        <dbReference type="ChEBI" id="CHEBI:15378"/>
        <dbReference type="ChEBI" id="CHEBI:33019"/>
        <dbReference type="ChEBI" id="CHEBI:37565"/>
        <dbReference type="ChEBI" id="CHEBI:71302"/>
        <dbReference type="ChEBI" id="CHEBI:71310"/>
        <dbReference type="EC" id="2.7.7.77"/>
    </reaction>
</comment>
<evidence type="ECO:0000256" key="4">
    <source>
        <dbReference type="ARBA" id="ARBA00022741"/>
    </source>
</evidence>
<dbReference type="GO" id="GO:0006777">
    <property type="term" value="P:Mo-molybdopterin cofactor biosynthetic process"/>
    <property type="evidence" value="ECO:0007669"/>
    <property type="project" value="UniProtKB-KW"/>
</dbReference>
<keyword evidence="2 8" id="KW-0808">Transferase</keyword>
<dbReference type="GO" id="GO:0061603">
    <property type="term" value="F:molybdenum cofactor guanylyltransferase activity"/>
    <property type="evidence" value="ECO:0007669"/>
    <property type="project" value="UniProtKB-EC"/>
</dbReference>
<dbReference type="PANTHER" id="PTHR19136">
    <property type="entry name" value="MOLYBDENUM COFACTOR GUANYLYLTRANSFERASE"/>
    <property type="match status" value="1"/>
</dbReference>
<evidence type="ECO:0000313" key="10">
    <source>
        <dbReference type="EMBL" id="WOF15692.1"/>
    </source>
</evidence>
<dbReference type="HAMAP" id="MF_00316">
    <property type="entry name" value="MobA"/>
    <property type="match status" value="1"/>
</dbReference>
<accession>A0AA97FBW4</accession>
<evidence type="ECO:0000313" key="11">
    <source>
        <dbReference type="Proteomes" id="UP001301797"/>
    </source>
</evidence>
<dbReference type="InterPro" id="IPR025877">
    <property type="entry name" value="MobA-like_NTP_Trfase"/>
</dbReference>
<dbReference type="KEGG" id="mefw:F1737_02810"/>
<evidence type="ECO:0000256" key="3">
    <source>
        <dbReference type="ARBA" id="ARBA00022723"/>
    </source>
</evidence>
<evidence type="ECO:0000259" key="9">
    <source>
        <dbReference type="Pfam" id="PF12804"/>
    </source>
</evidence>
<evidence type="ECO:0000256" key="7">
    <source>
        <dbReference type="ARBA" id="ARBA00023150"/>
    </source>
</evidence>
<keyword evidence="1 8" id="KW-0963">Cytoplasm</keyword>
<evidence type="ECO:0000256" key="8">
    <source>
        <dbReference type="HAMAP-Rule" id="MF_00316"/>
    </source>
</evidence>
<dbReference type="Proteomes" id="UP001301797">
    <property type="component" value="Chromosome"/>
</dbReference>
<keyword evidence="10" id="KW-0548">Nucleotidyltransferase</keyword>
<comment type="similarity">
    <text evidence="8">Belongs to the MobA family.</text>
</comment>
<evidence type="ECO:0000256" key="1">
    <source>
        <dbReference type="ARBA" id="ARBA00022490"/>
    </source>
</evidence>
<dbReference type="Pfam" id="PF12804">
    <property type="entry name" value="NTP_transf_3"/>
    <property type="match status" value="1"/>
</dbReference>
<name>A0AA97FBW4_9EURY</name>
<reference evidence="10 11" key="1">
    <citation type="submission" date="2019-09" db="EMBL/GenBank/DDBJ databases">
        <title>The complete genome of Methanoplanus sp. FWC-SCC4.</title>
        <authorList>
            <person name="Chen S.-C."/>
            <person name="Zhou Y.-Z."/>
            <person name="Lai M.-C."/>
        </authorList>
    </citation>
    <scope>NUCLEOTIDE SEQUENCE [LARGE SCALE GENOMIC DNA]</scope>
    <source>
        <strain evidence="10 11">FWC-SCC4</strain>
    </source>
</reference>
<dbReference type="InterPro" id="IPR029044">
    <property type="entry name" value="Nucleotide-diphossugar_trans"/>
</dbReference>
<comment type="subcellular location">
    <subcellularLocation>
        <location evidence="8">Cytoplasm</location>
    </subcellularLocation>
</comment>
<dbReference type="GeneID" id="85229065"/>
<feature type="binding site" evidence="8">
    <location>
        <begin position="7"/>
        <end position="9"/>
    </location>
    <ligand>
        <name>GTP</name>
        <dbReference type="ChEBI" id="CHEBI:37565"/>
    </ligand>
</feature>
<dbReference type="RefSeq" id="WP_317137266.1">
    <property type="nucleotide sequence ID" value="NZ_CP043875.1"/>
</dbReference>
<keyword evidence="4 8" id="KW-0547">Nucleotide-binding</keyword>
<feature type="domain" description="MobA-like NTP transferase" evidence="9">
    <location>
        <begin position="4"/>
        <end position="158"/>
    </location>
</feature>
<evidence type="ECO:0000256" key="6">
    <source>
        <dbReference type="ARBA" id="ARBA00023134"/>
    </source>
</evidence>
<dbReference type="EC" id="2.7.7.77" evidence="8"/>
<organism evidence="10 11">
    <name type="scientific">Methanochimaera problematica</name>
    <dbReference type="NCBI Taxonomy" id="2609417"/>
    <lineage>
        <taxon>Archaea</taxon>
        <taxon>Methanobacteriati</taxon>
        <taxon>Methanobacteriota</taxon>
        <taxon>Stenosarchaea group</taxon>
        <taxon>Methanomicrobia</taxon>
        <taxon>Methanomicrobiales</taxon>
        <taxon>Methanomicrobiaceae</taxon>
        <taxon>Methanochimaera</taxon>
    </lineage>
</organism>
<evidence type="ECO:0000256" key="2">
    <source>
        <dbReference type="ARBA" id="ARBA00022679"/>
    </source>
</evidence>
<dbReference type="Gene3D" id="3.90.550.10">
    <property type="entry name" value="Spore Coat Polysaccharide Biosynthesis Protein SpsA, Chain A"/>
    <property type="match status" value="1"/>
</dbReference>
<feature type="binding site" evidence="8">
    <location>
        <position position="98"/>
    </location>
    <ligand>
        <name>Mg(2+)</name>
        <dbReference type="ChEBI" id="CHEBI:18420"/>
    </ligand>
</feature>
<gene>
    <name evidence="8" type="primary">mobA</name>
    <name evidence="10" type="ORF">F1737_02810</name>
</gene>
<dbReference type="AlphaFoldDB" id="A0AA97FBW4"/>
<comment type="function">
    <text evidence="8">Transfers a GMP moiety from GTP to Mo-molybdopterin (Mo-MPT) cofactor (Moco or molybdenum cofactor) to form Mo-molybdopterin guanine dinucleotide (Mo-MGD) cofactor.</text>
</comment>
<sequence>MKTGIILAGGKGKRAGGREKCLFSYKGETFIEILISTLSEVVDEIIVVARDEEQSKQFDDLKGIKTVCDIRKEKGPLGGLHAGINYAKGDTVFLVACDMPFVNGGIVRKLFDMINEYDAVIPSWNNEMLEPLHAVYKKEAVEKYIISHESLSLRAMIKKLNSYYVDVNSLTDNDSELKTFTNINNLEELTKLTRGESD</sequence>
<feature type="binding site" evidence="8">
    <location>
        <position position="69"/>
    </location>
    <ligand>
        <name>GTP</name>
        <dbReference type="ChEBI" id="CHEBI:37565"/>
    </ligand>
</feature>
<keyword evidence="3 8" id="KW-0479">Metal-binding</keyword>
<keyword evidence="11" id="KW-1185">Reference proteome</keyword>
<evidence type="ECO:0000256" key="5">
    <source>
        <dbReference type="ARBA" id="ARBA00022842"/>
    </source>
</evidence>
<proteinExistence type="inferred from homology"/>
<feature type="binding site" evidence="8">
    <location>
        <position position="98"/>
    </location>
    <ligand>
        <name>GTP</name>
        <dbReference type="ChEBI" id="CHEBI:37565"/>
    </ligand>
</feature>
<keyword evidence="6 8" id="KW-0342">GTP-binding</keyword>